<feature type="domain" description="Zinc finger CCCH-type TRM13" evidence="1">
    <location>
        <begin position="40"/>
        <end position="55"/>
    </location>
</feature>
<dbReference type="AlphaFoldDB" id="A0A4U6BNG4"/>
<evidence type="ECO:0000259" key="1">
    <source>
        <dbReference type="Pfam" id="PF11722"/>
    </source>
</evidence>
<organism evidence="2 3">
    <name type="scientific">Afipia massiliensis</name>
    <dbReference type="NCBI Taxonomy" id="211460"/>
    <lineage>
        <taxon>Bacteria</taxon>
        <taxon>Pseudomonadati</taxon>
        <taxon>Pseudomonadota</taxon>
        <taxon>Alphaproteobacteria</taxon>
        <taxon>Hyphomicrobiales</taxon>
        <taxon>Nitrobacteraceae</taxon>
        <taxon>Afipia</taxon>
    </lineage>
</organism>
<dbReference type="GO" id="GO:0008168">
    <property type="term" value="F:methyltransferase activity"/>
    <property type="evidence" value="ECO:0007669"/>
    <property type="project" value="InterPro"/>
</dbReference>
<accession>A0A4U6BNG4</accession>
<gene>
    <name evidence="2" type="ORF">YH63_003320</name>
</gene>
<reference evidence="2" key="1">
    <citation type="submission" date="2019-04" db="EMBL/GenBank/DDBJ databases">
        <title>Whole genome sequencing of cave bacteria.</title>
        <authorList>
            <person name="Gan H.M."/>
            <person name="Barton H."/>
            <person name="Savka M.A."/>
        </authorList>
    </citation>
    <scope>NUCLEOTIDE SEQUENCE [LARGE SCALE GENOMIC DNA]</scope>
    <source>
        <strain evidence="2">LC387</strain>
    </source>
</reference>
<sequence>MILSSHNSWRVSASCLNFAARLAWARRRSFGSASCNTRKRCAVWLPRKTRRCGASP</sequence>
<keyword evidence="3" id="KW-1185">Reference proteome</keyword>
<dbReference type="InterPro" id="IPR021721">
    <property type="entry name" value="Znf_CCCH-type_TRM13"/>
</dbReference>
<dbReference type="Pfam" id="PF11722">
    <property type="entry name" value="zf-TRM13_CCCH"/>
    <property type="match status" value="1"/>
</dbReference>
<name>A0A4U6BNG4_9BRAD</name>
<protein>
    <recommendedName>
        <fullName evidence="1">Zinc finger CCCH-type TRM13 domain-containing protein</fullName>
    </recommendedName>
</protein>
<evidence type="ECO:0000313" key="3">
    <source>
        <dbReference type="Proteomes" id="UP000034832"/>
    </source>
</evidence>
<evidence type="ECO:0000313" key="2">
    <source>
        <dbReference type="EMBL" id="TKT70518.1"/>
    </source>
</evidence>
<proteinExistence type="predicted"/>
<dbReference type="Proteomes" id="UP000034832">
    <property type="component" value="Unassembled WGS sequence"/>
</dbReference>
<comment type="caution">
    <text evidence="2">The sequence shown here is derived from an EMBL/GenBank/DDBJ whole genome shotgun (WGS) entry which is preliminary data.</text>
</comment>
<dbReference type="EMBL" id="LBIA02000001">
    <property type="protein sequence ID" value="TKT70518.1"/>
    <property type="molecule type" value="Genomic_DNA"/>
</dbReference>